<feature type="chain" id="PRO_5038994033" evidence="1">
    <location>
        <begin position="21"/>
        <end position="119"/>
    </location>
</feature>
<organism evidence="2 3">
    <name type="scientific">Gordonia spumicola</name>
    <dbReference type="NCBI Taxonomy" id="589161"/>
    <lineage>
        <taxon>Bacteria</taxon>
        <taxon>Bacillati</taxon>
        <taxon>Actinomycetota</taxon>
        <taxon>Actinomycetes</taxon>
        <taxon>Mycobacteriales</taxon>
        <taxon>Gordoniaceae</taxon>
        <taxon>Gordonia</taxon>
    </lineage>
</organism>
<keyword evidence="1" id="KW-0732">Signal</keyword>
<reference evidence="3" key="1">
    <citation type="submission" date="2019-06" db="EMBL/GenBank/DDBJ databases">
        <title>Gordonia isolated from sludge of a wastewater treatment plant.</title>
        <authorList>
            <person name="Tamura T."/>
            <person name="Aoyama K."/>
            <person name="Kang Y."/>
            <person name="Saito S."/>
            <person name="Akiyama N."/>
            <person name="Yazawa K."/>
            <person name="Gonoi T."/>
            <person name="Mikami Y."/>
        </authorList>
    </citation>
    <scope>NUCLEOTIDE SEQUENCE [LARGE SCALE GENOMIC DNA]</scope>
    <source>
        <strain evidence="3">NBRC 107696</strain>
    </source>
</reference>
<evidence type="ECO:0000313" key="3">
    <source>
        <dbReference type="Proteomes" id="UP000444960"/>
    </source>
</evidence>
<comment type="caution">
    <text evidence="2">The sequence shown here is derived from an EMBL/GenBank/DDBJ whole genome shotgun (WGS) entry which is preliminary data.</text>
</comment>
<dbReference type="Proteomes" id="UP000444960">
    <property type="component" value="Unassembled WGS sequence"/>
</dbReference>
<protein>
    <submittedName>
        <fullName evidence="2">Uncharacterized protein</fullName>
    </submittedName>
</protein>
<name>A0A7I9VAR1_9ACTN</name>
<evidence type="ECO:0000256" key="1">
    <source>
        <dbReference type="SAM" id="SignalP"/>
    </source>
</evidence>
<keyword evidence="3" id="KW-1185">Reference proteome</keyword>
<dbReference type="OrthoDB" id="4553374at2"/>
<gene>
    <name evidence="2" type="ORF">nbrc107696_28510</name>
</gene>
<sequence length="119" mass="12673">MKSKIITAVIALFVAVAALAGTTATAPEASARVASGTYTYTTVNFGVPSKSKAVIRGNALTVYAPAGVQRYHLHQTKSGGYFDFAGQRYVLNKRPGGRFSGKTYYGPFVIGHSTLVPRR</sequence>
<dbReference type="AlphaFoldDB" id="A0A7I9VAR1"/>
<evidence type="ECO:0000313" key="2">
    <source>
        <dbReference type="EMBL" id="GEE02405.1"/>
    </source>
</evidence>
<dbReference type="RefSeq" id="WP_161896081.1">
    <property type="nucleotide sequence ID" value="NZ_BJOV01000005.1"/>
</dbReference>
<feature type="signal peptide" evidence="1">
    <location>
        <begin position="1"/>
        <end position="20"/>
    </location>
</feature>
<dbReference type="EMBL" id="BJOV01000005">
    <property type="protein sequence ID" value="GEE02405.1"/>
    <property type="molecule type" value="Genomic_DNA"/>
</dbReference>
<accession>A0A7I9VAR1</accession>
<proteinExistence type="predicted"/>